<evidence type="ECO:0000313" key="3">
    <source>
        <dbReference type="Proteomes" id="UP000830631"/>
    </source>
</evidence>
<dbReference type="Proteomes" id="UP000830631">
    <property type="component" value="Chromosome"/>
</dbReference>
<feature type="transmembrane region" description="Helical" evidence="1">
    <location>
        <begin position="349"/>
        <end position="369"/>
    </location>
</feature>
<dbReference type="RefSeq" id="WP_261811871.1">
    <property type="nucleotide sequence ID" value="NZ_CP078078.1"/>
</dbReference>
<keyword evidence="1" id="KW-1133">Transmembrane helix</keyword>
<feature type="transmembrane region" description="Helical" evidence="1">
    <location>
        <begin position="109"/>
        <end position="134"/>
    </location>
</feature>
<accession>A0ABY4IUD8</accession>
<keyword evidence="1" id="KW-0472">Membrane</keyword>
<keyword evidence="1" id="KW-0812">Transmembrane</keyword>
<evidence type="ECO:0008006" key="4">
    <source>
        <dbReference type="Google" id="ProtNLM"/>
    </source>
</evidence>
<feature type="transmembrane region" description="Helical" evidence="1">
    <location>
        <begin position="181"/>
        <end position="201"/>
    </location>
</feature>
<feature type="transmembrane region" description="Helical" evidence="1">
    <location>
        <begin position="282"/>
        <end position="311"/>
    </location>
</feature>
<proteinExistence type="predicted"/>
<feature type="transmembrane region" description="Helical" evidence="1">
    <location>
        <begin position="146"/>
        <end position="169"/>
    </location>
</feature>
<feature type="transmembrane region" description="Helical" evidence="1">
    <location>
        <begin position="77"/>
        <end position="102"/>
    </location>
</feature>
<evidence type="ECO:0000313" key="2">
    <source>
        <dbReference type="EMBL" id="UPL16274.1"/>
    </source>
</evidence>
<gene>
    <name evidence="2" type="ORF">KV397_00135</name>
</gene>
<sequence length="402" mass="43015">MSASPHTLKPGDASRGADRWFREQGLPTFVPLRRWFTDLPRRVAPLIAWVAVAAYLFQDGIELVIEFAIDDEYPEVAAFMLFLALVIFVLAAGLAWAAYFLVRALLRRLPVGIGTAVALLVIAGCLAFTIAWGYSAQPDASVGPVLRTLLVLGLCILVTGMGGGALISWASRLAVRNASAIGHMASIALPVILMLVVFSFFSVEVWQMASAMSWGSIALLTLVVAVLAGIVVLRVAASEIEDDAQAPSDEQRTALLVGTPAEGRRVAPGAPRRLRAPQRINILLALTVAQLVQALFFAGLLAALLIIIGAITVPAGLVGLWLGPGSATQPMTVQPLEFFGATLPLTVNLLKVATILAVIAALPFVFSAVSETRYRERFFDPIMVDMRRAILVRNAIDTTPSR</sequence>
<evidence type="ECO:0000256" key="1">
    <source>
        <dbReference type="SAM" id="Phobius"/>
    </source>
</evidence>
<name>A0ABY4IUD8_9MICO</name>
<protein>
    <recommendedName>
        <fullName evidence="4">Integral membrane protein</fullName>
    </recommendedName>
</protein>
<organism evidence="2 3">
    <name type="scientific">Microbacterium aurugineum</name>
    <dbReference type="NCBI Taxonomy" id="2851642"/>
    <lineage>
        <taxon>Bacteria</taxon>
        <taxon>Bacillati</taxon>
        <taxon>Actinomycetota</taxon>
        <taxon>Actinomycetes</taxon>
        <taxon>Micrococcales</taxon>
        <taxon>Microbacteriaceae</taxon>
        <taxon>Microbacterium</taxon>
    </lineage>
</organism>
<reference evidence="2 3" key="1">
    <citation type="submission" date="2021-06" db="EMBL/GenBank/DDBJ databases">
        <title>Genome-based taxonomic framework of Microbacterium strains isolated from marine environment, the description of four new species and reclassification of four preexisting species.</title>
        <authorList>
            <person name="Lee S.D."/>
            <person name="Kim S.-M."/>
            <person name="Byeon Y.-S."/>
            <person name="Yang H.L."/>
            <person name="Kim I.S."/>
        </authorList>
    </citation>
    <scope>NUCLEOTIDE SEQUENCE [LARGE SCALE GENOMIC DNA]</scope>
    <source>
        <strain evidence="2 3">KSW4-10</strain>
    </source>
</reference>
<feature type="transmembrane region" description="Helical" evidence="1">
    <location>
        <begin position="39"/>
        <end position="57"/>
    </location>
</feature>
<keyword evidence="3" id="KW-1185">Reference proteome</keyword>
<dbReference type="EMBL" id="CP078078">
    <property type="protein sequence ID" value="UPL16274.1"/>
    <property type="molecule type" value="Genomic_DNA"/>
</dbReference>
<feature type="transmembrane region" description="Helical" evidence="1">
    <location>
        <begin position="213"/>
        <end position="233"/>
    </location>
</feature>